<comment type="caution">
    <text evidence="3">The sequence shown here is derived from an EMBL/GenBank/DDBJ whole genome shotgun (WGS) entry which is preliminary data.</text>
</comment>
<dbReference type="PANTHER" id="PTHR46033">
    <property type="entry name" value="PROTEIN MAIN-LIKE 2"/>
    <property type="match status" value="1"/>
</dbReference>
<evidence type="ECO:0000256" key="1">
    <source>
        <dbReference type="SAM" id="MobiDB-lite"/>
    </source>
</evidence>
<evidence type="ECO:0000259" key="2">
    <source>
        <dbReference type="Pfam" id="PF10536"/>
    </source>
</evidence>
<feature type="region of interest" description="Disordered" evidence="1">
    <location>
        <begin position="849"/>
        <end position="925"/>
    </location>
</feature>
<feature type="compositionally biased region" description="Low complexity" evidence="1">
    <location>
        <begin position="900"/>
        <end position="921"/>
    </location>
</feature>
<dbReference type="Gramene" id="Psat03G0544700-T1">
    <property type="protein sequence ID" value="KAI5431274.1"/>
    <property type="gene ID" value="KIW84_035447"/>
</dbReference>
<feature type="region of interest" description="Disordered" evidence="1">
    <location>
        <begin position="1"/>
        <end position="22"/>
    </location>
</feature>
<evidence type="ECO:0000313" key="3">
    <source>
        <dbReference type="EMBL" id="KAI5431274.1"/>
    </source>
</evidence>
<dbReference type="InterPro" id="IPR019557">
    <property type="entry name" value="AminoTfrase-like_pln_mobile"/>
</dbReference>
<dbReference type="Proteomes" id="UP001058974">
    <property type="component" value="Chromosome 3"/>
</dbReference>
<feature type="region of interest" description="Disordered" evidence="1">
    <location>
        <begin position="809"/>
        <end position="835"/>
    </location>
</feature>
<keyword evidence="4" id="KW-1185">Reference proteome</keyword>
<feature type="compositionally biased region" description="Basic residues" evidence="1">
    <location>
        <begin position="719"/>
        <end position="733"/>
    </location>
</feature>
<protein>
    <recommendedName>
        <fullName evidence="2">Aminotransferase-like plant mobile domain-containing protein</fullName>
    </recommendedName>
</protein>
<sequence>MKKPYVLSMAASNKPSAAEHTRPINIDGKEYVPEPPLVEEKEKIWRSQVLIPFSLANEPLAFLGPLPENRHPEITKNDSSLFPASHISEPVISAQQPFSLRYVDRNFRTAPPRNCPKFCAWMDRLETEKIDHWKKTGIYTLLQIARCGPPQSCGMLLAALQFWESSTDSFHTKCGMITPTLLDIAAITGLRPSGEVFDCEAVAPVSLKFDIGDSRKPTYNNFIDHHATSAGPVTDEEHVAFLTLWLSRFVFCSRSMQIRLFDHENSRKKNVLVHGPFWFLQLWLNATFSKDVAPYGMWRAACPPEERHVIWKWLIPLTPIDKNFPDLRVFRLIFNIMLTRVDFLPSMVPFSSLTEGPEWLTRPFPPVDGEHRTETFLIWRRLLVPHFLSTETSSSNPGLVAYQPNLVARQFGLCQFIPKPLFSSQELLANILCGQPWSEVEEELENIWKNRPRLPSLSFRPAYYCTKEFHDWWQSYFFLYVGDPDAKLAELTEAFVCLQAKSTKYKALHVKQIRAFQNYFQVVYRPDNLCGTIREAAVELKAKIIDQLPKLKIPDHVKDKYFYALHFGKLKFPPLPSSPLALAFGHLVPVWFYCPISYVQNASKRKKTDKVIPTKYYLPDYSRSLHIVPRYVSVFETTQLALPLKAAGSASADQPTPLTQKAQGQPRSTDPTVSPSFKKYKTHKRSAPTGSEVFLVGMSALLARLFAYNLSLCLQHTSQHKSKSHHGHKRKKHDSPSKSGDHKKKRHHATPPSEVPVKDADIPVVDASALSAAPAPVVGASPWIGPSPATALGNTTQDAVFPALTQADASTEPTQPIADYTPASPVSSPDRPFHFVDTAGESIEFPLQISDNDSDSVTSPATHLDSSSTSSDSSLSSTSLQDLREPVGVDTNKQQSSQATPLSTTSPQVTSPSAASPSTFPGLPIKPSALEAISRLRNLVRSRDVLSNSEQKSACMP</sequence>
<organism evidence="3 4">
    <name type="scientific">Pisum sativum</name>
    <name type="common">Garden pea</name>
    <name type="synonym">Lathyrus oleraceus</name>
    <dbReference type="NCBI Taxonomy" id="3888"/>
    <lineage>
        <taxon>Eukaryota</taxon>
        <taxon>Viridiplantae</taxon>
        <taxon>Streptophyta</taxon>
        <taxon>Embryophyta</taxon>
        <taxon>Tracheophyta</taxon>
        <taxon>Spermatophyta</taxon>
        <taxon>Magnoliopsida</taxon>
        <taxon>eudicotyledons</taxon>
        <taxon>Gunneridae</taxon>
        <taxon>Pentapetalae</taxon>
        <taxon>rosids</taxon>
        <taxon>fabids</taxon>
        <taxon>Fabales</taxon>
        <taxon>Fabaceae</taxon>
        <taxon>Papilionoideae</taxon>
        <taxon>50 kb inversion clade</taxon>
        <taxon>NPAAA clade</taxon>
        <taxon>Hologalegina</taxon>
        <taxon>IRL clade</taxon>
        <taxon>Fabeae</taxon>
        <taxon>Lathyrus</taxon>
    </lineage>
</organism>
<name>A0A9D5B6P4_PEA</name>
<proteinExistence type="predicted"/>
<feature type="region of interest" description="Disordered" evidence="1">
    <location>
        <begin position="649"/>
        <end position="684"/>
    </location>
</feature>
<reference evidence="3 4" key="1">
    <citation type="journal article" date="2022" name="Nat. Genet.">
        <title>Improved pea reference genome and pan-genome highlight genomic features and evolutionary characteristics.</title>
        <authorList>
            <person name="Yang T."/>
            <person name="Liu R."/>
            <person name="Luo Y."/>
            <person name="Hu S."/>
            <person name="Wang D."/>
            <person name="Wang C."/>
            <person name="Pandey M.K."/>
            <person name="Ge S."/>
            <person name="Xu Q."/>
            <person name="Li N."/>
            <person name="Li G."/>
            <person name="Huang Y."/>
            <person name="Saxena R.K."/>
            <person name="Ji Y."/>
            <person name="Li M."/>
            <person name="Yan X."/>
            <person name="He Y."/>
            <person name="Liu Y."/>
            <person name="Wang X."/>
            <person name="Xiang C."/>
            <person name="Varshney R.K."/>
            <person name="Ding H."/>
            <person name="Gao S."/>
            <person name="Zong X."/>
        </authorList>
    </citation>
    <scope>NUCLEOTIDE SEQUENCE [LARGE SCALE GENOMIC DNA]</scope>
    <source>
        <strain evidence="3 4">cv. Zhongwan 6</strain>
    </source>
</reference>
<gene>
    <name evidence="3" type="ORF">KIW84_035447</name>
</gene>
<evidence type="ECO:0000313" key="4">
    <source>
        <dbReference type="Proteomes" id="UP001058974"/>
    </source>
</evidence>
<dbReference type="InterPro" id="IPR044824">
    <property type="entry name" value="MAIN-like"/>
</dbReference>
<feature type="domain" description="Aminotransferase-like plant mobile" evidence="2">
    <location>
        <begin position="137"/>
        <end position="257"/>
    </location>
</feature>
<dbReference type="PANTHER" id="PTHR46033:SF65">
    <property type="entry name" value="AMINOTRANSFERASE-LIKE PLANT MOBILE DOMAIN-CONTAINING PROTEIN"/>
    <property type="match status" value="1"/>
</dbReference>
<dbReference type="Pfam" id="PF10536">
    <property type="entry name" value="PMD"/>
    <property type="match status" value="1"/>
</dbReference>
<feature type="compositionally biased region" description="Low complexity" evidence="1">
    <location>
        <begin position="864"/>
        <end position="880"/>
    </location>
</feature>
<dbReference type="GO" id="GO:0010073">
    <property type="term" value="P:meristem maintenance"/>
    <property type="evidence" value="ECO:0007669"/>
    <property type="project" value="InterPro"/>
</dbReference>
<dbReference type="AlphaFoldDB" id="A0A9D5B6P4"/>
<accession>A0A9D5B6P4</accession>
<feature type="compositionally biased region" description="Polar residues" evidence="1">
    <location>
        <begin position="849"/>
        <end position="861"/>
    </location>
</feature>
<feature type="compositionally biased region" description="Polar residues" evidence="1">
    <location>
        <begin position="651"/>
        <end position="675"/>
    </location>
</feature>
<feature type="region of interest" description="Disordered" evidence="1">
    <location>
        <begin position="719"/>
        <end position="759"/>
    </location>
</feature>
<dbReference type="EMBL" id="JAMSHJ010000003">
    <property type="protein sequence ID" value="KAI5431274.1"/>
    <property type="molecule type" value="Genomic_DNA"/>
</dbReference>